<keyword evidence="6" id="KW-1185">Reference proteome</keyword>
<reference evidence="5 6" key="1">
    <citation type="journal article" date="2023" name="Plants (Basel)">
        <title>Bridging the Gap: Combining Genomics and Transcriptomics Approaches to Understand Stylosanthes scabra, an Orphan Legume from the Brazilian Caatinga.</title>
        <authorList>
            <person name="Ferreira-Neto J.R.C."/>
            <person name="da Silva M.D."/>
            <person name="Binneck E."/>
            <person name="de Melo N.F."/>
            <person name="da Silva R.H."/>
            <person name="de Melo A.L.T.M."/>
            <person name="Pandolfi V."/>
            <person name="Bustamante F.O."/>
            <person name="Brasileiro-Vidal A.C."/>
            <person name="Benko-Iseppon A.M."/>
        </authorList>
    </citation>
    <scope>NUCLEOTIDE SEQUENCE [LARGE SCALE GENOMIC DNA]</scope>
    <source>
        <tissue evidence="5">Leaves</tissue>
    </source>
</reference>
<organism evidence="5 6">
    <name type="scientific">Stylosanthes scabra</name>
    <dbReference type="NCBI Taxonomy" id="79078"/>
    <lineage>
        <taxon>Eukaryota</taxon>
        <taxon>Viridiplantae</taxon>
        <taxon>Streptophyta</taxon>
        <taxon>Embryophyta</taxon>
        <taxon>Tracheophyta</taxon>
        <taxon>Spermatophyta</taxon>
        <taxon>Magnoliopsida</taxon>
        <taxon>eudicotyledons</taxon>
        <taxon>Gunneridae</taxon>
        <taxon>Pentapetalae</taxon>
        <taxon>rosids</taxon>
        <taxon>fabids</taxon>
        <taxon>Fabales</taxon>
        <taxon>Fabaceae</taxon>
        <taxon>Papilionoideae</taxon>
        <taxon>50 kb inversion clade</taxon>
        <taxon>dalbergioids sensu lato</taxon>
        <taxon>Dalbergieae</taxon>
        <taxon>Pterocarpus clade</taxon>
        <taxon>Stylosanthes</taxon>
    </lineage>
</organism>
<dbReference type="InterPro" id="IPR001077">
    <property type="entry name" value="COMT_C"/>
</dbReference>
<feature type="domain" description="O-methyltransferase C-terminal" evidence="4">
    <location>
        <begin position="12"/>
        <end position="117"/>
    </location>
</feature>
<accession>A0ABU6S040</accession>
<dbReference type="PROSITE" id="PS51683">
    <property type="entry name" value="SAM_OMT_II"/>
    <property type="match status" value="1"/>
</dbReference>
<gene>
    <name evidence="5" type="ORF">PIB30_108243</name>
</gene>
<dbReference type="Proteomes" id="UP001341840">
    <property type="component" value="Unassembled WGS sequence"/>
</dbReference>
<dbReference type="EMBL" id="JASCZI010035163">
    <property type="protein sequence ID" value="MED6129466.1"/>
    <property type="molecule type" value="Genomic_DNA"/>
</dbReference>
<evidence type="ECO:0000313" key="6">
    <source>
        <dbReference type="Proteomes" id="UP001341840"/>
    </source>
</evidence>
<evidence type="ECO:0000256" key="2">
    <source>
        <dbReference type="ARBA" id="ARBA00022679"/>
    </source>
</evidence>
<dbReference type="Gene3D" id="3.40.50.150">
    <property type="entry name" value="Vaccinia Virus protein VP39"/>
    <property type="match status" value="1"/>
</dbReference>
<evidence type="ECO:0000313" key="5">
    <source>
        <dbReference type="EMBL" id="MED6129466.1"/>
    </source>
</evidence>
<evidence type="ECO:0000259" key="4">
    <source>
        <dbReference type="Pfam" id="PF00891"/>
    </source>
</evidence>
<dbReference type="PANTHER" id="PTHR11746">
    <property type="entry name" value="O-METHYLTRANSFERASE"/>
    <property type="match status" value="1"/>
</dbReference>
<name>A0ABU6S040_9FABA</name>
<dbReference type="InterPro" id="IPR029063">
    <property type="entry name" value="SAM-dependent_MTases_sf"/>
</dbReference>
<evidence type="ECO:0000256" key="1">
    <source>
        <dbReference type="ARBA" id="ARBA00022603"/>
    </source>
</evidence>
<dbReference type="InterPro" id="IPR016461">
    <property type="entry name" value="COMT-like"/>
</dbReference>
<keyword evidence="1" id="KW-0489">Methyltransferase</keyword>
<dbReference type="SUPFAM" id="SSF53335">
    <property type="entry name" value="S-adenosyl-L-methionine-dependent methyltransferases"/>
    <property type="match status" value="1"/>
</dbReference>
<keyword evidence="2" id="KW-0808">Transferase</keyword>
<evidence type="ECO:0000256" key="3">
    <source>
        <dbReference type="ARBA" id="ARBA00022691"/>
    </source>
</evidence>
<protein>
    <recommendedName>
        <fullName evidence="4">O-methyltransferase C-terminal domain-containing protein</fullName>
    </recommendedName>
</protein>
<comment type="caution">
    <text evidence="5">The sequence shown here is derived from an EMBL/GenBank/DDBJ whole genome shotgun (WGS) entry which is preliminary data.</text>
</comment>
<keyword evidence="3" id="KW-0949">S-adenosyl-L-methionine</keyword>
<proteinExistence type="predicted"/>
<dbReference type="Pfam" id="PF00891">
    <property type="entry name" value="Methyltransf_2"/>
    <property type="match status" value="1"/>
</dbReference>
<sequence>KLIVRPSPVKIGFGVGFWDLIHHNNPEKMSVFNEGMASDSQMVNLALRDCNSVFEGIESVVDVGGGNGATGKIISEAFPDLQYTVFDLPSVVADLNRIGNLSYVGGNMFESIPQADV</sequence>
<feature type="non-terminal residue" evidence="5">
    <location>
        <position position="1"/>
    </location>
</feature>